<keyword evidence="4" id="KW-1185">Reference proteome</keyword>
<organism evidence="3 4">
    <name type="scientific">Stieleria maiorica</name>
    <dbReference type="NCBI Taxonomy" id="2795974"/>
    <lineage>
        <taxon>Bacteria</taxon>
        <taxon>Pseudomonadati</taxon>
        <taxon>Planctomycetota</taxon>
        <taxon>Planctomycetia</taxon>
        <taxon>Pirellulales</taxon>
        <taxon>Pirellulaceae</taxon>
        <taxon>Stieleria</taxon>
    </lineage>
</organism>
<evidence type="ECO:0000256" key="1">
    <source>
        <dbReference type="SAM" id="MobiDB-lite"/>
    </source>
</evidence>
<keyword evidence="2" id="KW-0812">Transmembrane</keyword>
<feature type="compositionally biased region" description="Basic and acidic residues" evidence="1">
    <location>
        <begin position="1"/>
        <end position="10"/>
    </location>
</feature>
<reference evidence="3 4" key="1">
    <citation type="submission" date="2019-02" db="EMBL/GenBank/DDBJ databases">
        <title>Planctomycetal bacteria perform biofilm scaping via a novel small molecule.</title>
        <authorList>
            <person name="Jeske O."/>
            <person name="Boedeker C."/>
            <person name="Wiegand S."/>
            <person name="Breitling P."/>
            <person name="Kallscheuer N."/>
            <person name="Jogler M."/>
            <person name="Rohde M."/>
            <person name="Petersen J."/>
            <person name="Medema M.H."/>
            <person name="Surup F."/>
            <person name="Jogler C."/>
        </authorList>
    </citation>
    <scope>NUCLEOTIDE SEQUENCE [LARGE SCALE GENOMIC DNA]</scope>
    <source>
        <strain evidence="3 4">Mal15</strain>
    </source>
</reference>
<dbReference type="KEGG" id="smam:Mal15_62680"/>
<evidence type="ECO:0000313" key="4">
    <source>
        <dbReference type="Proteomes" id="UP000321353"/>
    </source>
</evidence>
<evidence type="ECO:0000256" key="2">
    <source>
        <dbReference type="SAM" id="Phobius"/>
    </source>
</evidence>
<evidence type="ECO:0000313" key="3">
    <source>
        <dbReference type="EMBL" id="QEG02183.1"/>
    </source>
</evidence>
<gene>
    <name evidence="3" type="ORF">Mal15_62680</name>
</gene>
<dbReference type="Proteomes" id="UP000321353">
    <property type="component" value="Chromosome"/>
</dbReference>
<feature type="transmembrane region" description="Helical" evidence="2">
    <location>
        <begin position="81"/>
        <end position="100"/>
    </location>
</feature>
<accession>A0A5B9MLL2</accession>
<keyword evidence="2" id="KW-0472">Membrane</keyword>
<dbReference type="AlphaFoldDB" id="A0A5B9MLL2"/>
<proteinExistence type="predicted"/>
<feature type="transmembrane region" description="Helical" evidence="2">
    <location>
        <begin position="41"/>
        <end position="69"/>
    </location>
</feature>
<name>A0A5B9MLL2_9BACT</name>
<protein>
    <submittedName>
        <fullName evidence="3">Uncharacterized protein</fullName>
    </submittedName>
</protein>
<feature type="region of interest" description="Disordered" evidence="1">
    <location>
        <begin position="1"/>
        <end position="33"/>
    </location>
</feature>
<sequence>MTHRPSDEPSRQSNPFRPPGGPEAGRSDPGATEARPERGSIIYLLACLLWCGLAIKMIVLRPILFSLFADFELELPWVTRLLLHPAVSILFVMIAVGLVLRRLTVASIESRRRIGWRALVLALVVILVMAIGFGLPLFSLMRALA</sequence>
<feature type="transmembrane region" description="Helical" evidence="2">
    <location>
        <begin position="120"/>
        <end position="141"/>
    </location>
</feature>
<keyword evidence="2" id="KW-1133">Transmembrane helix</keyword>
<dbReference type="EMBL" id="CP036264">
    <property type="protein sequence ID" value="QEG02183.1"/>
    <property type="molecule type" value="Genomic_DNA"/>
</dbReference>